<dbReference type="OrthoDB" id="10569028at2759"/>
<comment type="caution">
    <text evidence="1">The sequence shown here is derived from an EMBL/GenBank/DDBJ whole genome shotgun (WGS) entry which is preliminary data.</text>
</comment>
<keyword evidence="2" id="KW-1185">Reference proteome</keyword>
<sequence>LPIDGPVVTGSAVVPSKEDLCEAFLGKVSNKFQGDQIDMKWLKVATIAIRLQRMRMTELGISRVGHVVSRVEPWAELRETTEIAPRYPIIVRSTLESREYVECEGAINNVRDCGDARIRLSDATVRVKEKNLKLPRDMKALHKLNLWGKTNKN</sequence>
<dbReference type="Proteomes" id="UP000593560">
    <property type="component" value="Unassembled WGS sequence"/>
</dbReference>
<reference evidence="1 2" key="1">
    <citation type="journal article" date="2019" name="Genome Biol. Evol.">
        <title>Insights into the evolution of the New World diploid cottons (Gossypium, subgenus Houzingenia) based on genome sequencing.</title>
        <authorList>
            <person name="Grover C.E."/>
            <person name="Arick M.A. 2nd"/>
            <person name="Thrash A."/>
            <person name="Conover J.L."/>
            <person name="Sanders W.S."/>
            <person name="Peterson D.G."/>
            <person name="Frelichowski J.E."/>
            <person name="Scheffler J.A."/>
            <person name="Scheffler B.E."/>
            <person name="Wendel J.F."/>
        </authorList>
    </citation>
    <scope>NUCLEOTIDE SEQUENCE [LARGE SCALE GENOMIC DNA]</scope>
    <source>
        <strain evidence="1">0</strain>
        <tissue evidence="1">Leaf</tissue>
    </source>
</reference>
<evidence type="ECO:0000313" key="2">
    <source>
        <dbReference type="Proteomes" id="UP000593560"/>
    </source>
</evidence>
<dbReference type="AlphaFoldDB" id="A0A7J9HS81"/>
<organism evidence="1 2">
    <name type="scientific">Gossypium harknessii</name>
    <dbReference type="NCBI Taxonomy" id="34285"/>
    <lineage>
        <taxon>Eukaryota</taxon>
        <taxon>Viridiplantae</taxon>
        <taxon>Streptophyta</taxon>
        <taxon>Embryophyta</taxon>
        <taxon>Tracheophyta</taxon>
        <taxon>Spermatophyta</taxon>
        <taxon>Magnoliopsida</taxon>
        <taxon>eudicotyledons</taxon>
        <taxon>Gunneridae</taxon>
        <taxon>Pentapetalae</taxon>
        <taxon>rosids</taxon>
        <taxon>malvids</taxon>
        <taxon>Malvales</taxon>
        <taxon>Malvaceae</taxon>
        <taxon>Malvoideae</taxon>
        <taxon>Gossypium</taxon>
    </lineage>
</organism>
<evidence type="ECO:0000313" key="1">
    <source>
        <dbReference type="EMBL" id="MBA0812702.1"/>
    </source>
</evidence>
<accession>A0A7J9HS81</accession>
<proteinExistence type="predicted"/>
<feature type="non-terminal residue" evidence="1">
    <location>
        <position position="1"/>
    </location>
</feature>
<protein>
    <submittedName>
        <fullName evidence="1">Uncharacterized protein</fullName>
    </submittedName>
</protein>
<gene>
    <name evidence="1" type="ORF">Gohar_026644</name>
</gene>
<dbReference type="EMBL" id="JABFAD010000011">
    <property type="protein sequence ID" value="MBA0812702.1"/>
    <property type="molecule type" value="Genomic_DNA"/>
</dbReference>
<name>A0A7J9HS81_9ROSI</name>